<dbReference type="Proteomes" id="UP001152797">
    <property type="component" value="Unassembled WGS sequence"/>
</dbReference>
<evidence type="ECO:0000313" key="2">
    <source>
        <dbReference type="EMBL" id="CAL1174200.1"/>
    </source>
</evidence>
<dbReference type="EMBL" id="CAMXCT010006835">
    <property type="protein sequence ID" value="CAI4020825.1"/>
    <property type="molecule type" value="Genomic_DNA"/>
</dbReference>
<dbReference type="AlphaFoldDB" id="A0A9P1GU24"/>
<comment type="caution">
    <text evidence="1">The sequence shown here is derived from an EMBL/GenBank/DDBJ whole genome shotgun (WGS) entry which is preliminary data.</text>
</comment>
<sequence>MPAMVDLKRHRWFCCLALLGTALPAFVGGPSLALRRQRGSVAPLRAGATVDLPPPPTEVGEGGGGEEYEIRFVDNQEREQIAQQWLTLASEEERKILEQKVLPFRSTAYFTGKSRLCLGAFIGPNCQGLGLTEVRMDIQDLASFFMDKRVLRVMTLITKPKVQSEAATLILQASKQLAEETGYRADFEPLQEQSSGRYWVLARSLFEL</sequence>
<reference evidence="1" key="1">
    <citation type="submission" date="2022-10" db="EMBL/GenBank/DDBJ databases">
        <authorList>
            <person name="Chen Y."/>
            <person name="Dougan E. K."/>
            <person name="Chan C."/>
            <person name="Rhodes N."/>
            <person name="Thang M."/>
        </authorList>
    </citation>
    <scope>NUCLEOTIDE SEQUENCE</scope>
</reference>
<reference evidence="2" key="2">
    <citation type="submission" date="2024-04" db="EMBL/GenBank/DDBJ databases">
        <authorList>
            <person name="Chen Y."/>
            <person name="Shah S."/>
            <person name="Dougan E. K."/>
            <person name="Thang M."/>
            <person name="Chan C."/>
        </authorList>
    </citation>
    <scope>NUCLEOTIDE SEQUENCE [LARGE SCALE GENOMIC DNA]</scope>
</reference>
<dbReference type="EMBL" id="CAMXCT030006835">
    <property type="protein sequence ID" value="CAL4808137.1"/>
    <property type="molecule type" value="Genomic_DNA"/>
</dbReference>
<dbReference type="OrthoDB" id="10371222at2759"/>
<accession>A0A9P1GU24</accession>
<evidence type="ECO:0000313" key="4">
    <source>
        <dbReference type="Proteomes" id="UP001152797"/>
    </source>
</evidence>
<protein>
    <submittedName>
        <fullName evidence="3">Glycylpeptide N-tetradecanoyltransferase</fullName>
    </submittedName>
</protein>
<dbReference type="EMBL" id="CAMXCT020006835">
    <property type="protein sequence ID" value="CAL1174200.1"/>
    <property type="molecule type" value="Genomic_DNA"/>
</dbReference>
<name>A0A9P1GU24_9DINO</name>
<evidence type="ECO:0000313" key="3">
    <source>
        <dbReference type="EMBL" id="CAL4808137.1"/>
    </source>
</evidence>
<organism evidence="1">
    <name type="scientific">Cladocopium goreaui</name>
    <dbReference type="NCBI Taxonomy" id="2562237"/>
    <lineage>
        <taxon>Eukaryota</taxon>
        <taxon>Sar</taxon>
        <taxon>Alveolata</taxon>
        <taxon>Dinophyceae</taxon>
        <taxon>Suessiales</taxon>
        <taxon>Symbiodiniaceae</taxon>
        <taxon>Cladocopium</taxon>
    </lineage>
</organism>
<proteinExistence type="predicted"/>
<keyword evidence="4" id="KW-1185">Reference proteome</keyword>
<gene>
    <name evidence="1" type="ORF">C1SCF055_LOCUS45209</name>
</gene>
<evidence type="ECO:0000313" key="1">
    <source>
        <dbReference type="EMBL" id="CAI4020825.1"/>
    </source>
</evidence>